<organism evidence="1 2">
    <name type="scientific">Chitinophaga ginsengisegetis</name>
    <dbReference type="NCBI Taxonomy" id="393003"/>
    <lineage>
        <taxon>Bacteria</taxon>
        <taxon>Pseudomonadati</taxon>
        <taxon>Bacteroidota</taxon>
        <taxon>Chitinophagia</taxon>
        <taxon>Chitinophagales</taxon>
        <taxon>Chitinophagaceae</taxon>
        <taxon>Chitinophaga</taxon>
    </lineage>
</organism>
<evidence type="ECO:0000313" key="2">
    <source>
        <dbReference type="Proteomes" id="UP000190166"/>
    </source>
</evidence>
<dbReference type="AlphaFoldDB" id="A0A1T5NB98"/>
<evidence type="ECO:0000313" key="1">
    <source>
        <dbReference type="EMBL" id="SKC97594.1"/>
    </source>
</evidence>
<reference evidence="1 2" key="1">
    <citation type="submission" date="2017-02" db="EMBL/GenBank/DDBJ databases">
        <authorList>
            <person name="Peterson S.W."/>
        </authorList>
    </citation>
    <scope>NUCLEOTIDE SEQUENCE [LARGE SCALE GENOMIC DNA]</scope>
    <source>
        <strain evidence="1 2">DSM 18108</strain>
    </source>
</reference>
<sequence>MIDESNGYEGITEIYIKGRGRAVNGIGSSTIRAWAPTFNRGSVVLDIGCGTGIPVTKILLDTLFQCNPARLGDSTE</sequence>
<keyword evidence="2" id="KW-1185">Reference proteome</keyword>
<dbReference type="STRING" id="393003.SAMN05660461_0956"/>
<name>A0A1T5NB98_9BACT</name>
<dbReference type="Proteomes" id="UP000190166">
    <property type="component" value="Unassembled WGS sequence"/>
</dbReference>
<gene>
    <name evidence="1" type="ORF">SAMN05660461_0956</name>
</gene>
<accession>A0A1T5NB98</accession>
<protein>
    <recommendedName>
        <fullName evidence="3">Methyltransferase domain-containing protein</fullName>
    </recommendedName>
</protein>
<evidence type="ECO:0008006" key="3">
    <source>
        <dbReference type="Google" id="ProtNLM"/>
    </source>
</evidence>
<dbReference type="SUPFAM" id="SSF53335">
    <property type="entry name" value="S-adenosyl-L-methionine-dependent methyltransferases"/>
    <property type="match status" value="1"/>
</dbReference>
<proteinExistence type="predicted"/>
<dbReference type="EMBL" id="FUZZ01000001">
    <property type="protein sequence ID" value="SKC97594.1"/>
    <property type="molecule type" value="Genomic_DNA"/>
</dbReference>
<dbReference type="InterPro" id="IPR029063">
    <property type="entry name" value="SAM-dependent_MTases_sf"/>
</dbReference>